<dbReference type="VEuPathDB" id="FungiDB:MMYC01_206266"/>
<accession>A0A175VYI2</accession>
<dbReference type="AlphaFoldDB" id="A0A175VYI2"/>
<keyword evidence="2" id="KW-1185">Reference proteome</keyword>
<dbReference type="EMBL" id="LCTW02000216">
    <property type="protein sequence ID" value="KXX76342.1"/>
    <property type="molecule type" value="Genomic_DNA"/>
</dbReference>
<proteinExistence type="predicted"/>
<evidence type="ECO:0000313" key="2">
    <source>
        <dbReference type="Proteomes" id="UP000078237"/>
    </source>
</evidence>
<comment type="caution">
    <text evidence="1">The sequence shown here is derived from an EMBL/GenBank/DDBJ whole genome shotgun (WGS) entry which is preliminary data.</text>
</comment>
<evidence type="ECO:0000313" key="1">
    <source>
        <dbReference type="EMBL" id="KXX76342.1"/>
    </source>
</evidence>
<sequence>MHSILADGPAFPEAVAVRFMLIAMLTRRIPASTFHQIGAVYGRRWTTACEAQLGSRTLKAFALFAMCELGGVVDARFGGLADQDWRINDLLDTP</sequence>
<reference evidence="1 2" key="1">
    <citation type="journal article" date="2016" name="Genome Announc.">
        <title>Genome Sequence of Madurella mycetomatis mm55, Isolated from a Human Mycetoma Case in Sudan.</title>
        <authorList>
            <person name="Smit S."/>
            <person name="Derks M.F."/>
            <person name="Bervoets S."/>
            <person name="Fahal A."/>
            <person name="van Leeuwen W."/>
            <person name="van Belkum A."/>
            <person name="van de Sande W.W."/>
        </authorList>
    </citation>
    <scope>NUCLEOTIDE SEQUENCE [LARGE SCALE GENOMIC DNA]</scope>
    <source>
        <strain evidence="2">mm55</strain>
    </source>
</reference>
<organism evidence="1 2">
    <name type="scientific">Madurella mycetomatis</name>
    <dbReference type="NCBI Taxonomy" id="100816"/>
    <lineage>
        <taxon>Eukaryota</taxon>
        <taxon>Fungi</taxon>
        <taxon>Dikarya</taxon>
        <taxon>Ascomycota</taxon>
        <taxon>Pezizomycotina</taxon>
        <taxon>Sordariomycetes</taxon>
        <taxon>Sordariomycetidae</taxon>
        <taxon>Sordariales</taxon>
        <taxon>Sordariales incertae sedis</taxon>
        <taxon>Madurella</taxon>
    </lineage>
</organism>
<gene>
    <name evidence="1" type="ORF">MMYC01_206266</name>
</gene>
<protein>
    <submittedName>
        <fullName evidence="1">Uncharacterized protein</fullName>
    </submittedName>
</protein>
<name>A0A175VYI2_9PEZI</name>
<dbReference type="Proteomes" id="UP000078237">
    <property type="component" value="Unassembled WGS sequence"/>
</dbReference>